<evidence type="ECO:0000313" key="1">
    <source>
        <dbReference type="EMBL" id="AGS52985.1"/>
    </source>
</evidence>
<evidence type="ECO:0008006" key="2">
    <source>
        <dbReference type="Google" id="ProtNLM"/>
    </source>
</evidence>
<dbReference type="AlphaFoldDB" id="A0A806KEC2"/>
<protein>
    <recommendedName>
        <fullName evidence="2">Band 7 domain-containing protein</fullName>
    </recommendedName>
</protein>
<name>A0A806KEC2_9BACT</name>
<accession>A0A806KEC2</accession>
<sequence length="267" mass="30352">MKKFFFTLLILLILGGAAFFFGWVQFAVPPGSYGVITSKTHGVDPLLVRSGEFRWLWYKLIPTNVKIAVFNLEPVHLNVNFNNTLPSGDSYASFAGIGGADFSWDLRSSISFNINPDMLVQLASQHNLSDQHALDAYIQNLAANIEVNIMRILDTNEIDNSRLENILSGNHDTELEREIAGLFPEIRDFTFTVQSAKVPDFILYRQVRLLYEEFLSKQREVITMGFGARAETHITAQLKLDELERYGELLTKYPVLLDYLTLENIKP</sequence>
<proteinExistence type="predicted"/>
<organism evidence="1">
    <name type="scientific">uncultured bacterium contig00030</name>
    <dbReference type="NCBI Taxonomy" id="1181519"/>
    <lineage>
        <taxon>Bacteria</taxon>
        <taxon>environmental samples</taxon>
    </lineage>
</organism>
<dbReference type="EMBL" id="JQ844218">
    <property type="protein sequence ID" value="AGS52985.1"/>
    <property type="molecule type" value="Genomic_DNA"/>
</dbReference>
<reference evidence="1" key="1">
    <citation type="submission" date="2012-03" db="EMBL/GenBank/DDBJ databases">
        <title>Functional metagenomics reveals considerable lignocellulase gene clusters in the gut microbiome of a wood-feeding higher termite.</title>
        <authorList>
            <person name="Liu N."/>
        </authorList>
    </citation>
    <scope>NUCLEOTIDE SEQUENCE</scope>
</reference>